<dbReference type="InterPro" id="IPR036188">
    <property type="entry name" value="FAD/NAD-bd_sf"/>
</dbReference>
<organism evidence="8 9">
    <name type="scientific">Saitozyma podzolica</name>
    <dbReference type="NCBI Taxonomy" id="1890683"/>
    <lineage>
        <taxon>Eukaryota</taxon>
        <taxon>Fungi</taxon>
        <taxon>Dikarya</taxon>
        <taxon>Basidiomycota</taxon>
        <taxon>Agaricomycotina</taxon>
        <taxon>Tremellomycetes</taxon>
        <taxon>Tremellales</taxon>
        <taxon>Trimorphomycetaceae</taxon>
        <taxon>Saitozyma</taxon>
    </lineage>
</organism>
<evidence type="ECO:0000313" key="8">
    <source>
        <dbReference type="EMBL" id="RSH88888.1"/>
    </source>
</evidence>
<dbReference type="GO" id="GO:0050660">
    <property type="term" value="F:flavin adenine dinucleotide binding"/>
    <property type="evidence" value="ECO:0007669"/>
    <property type="project" value="InterPro"/>
</dbReference>
<sequence length="490" mass="52883">MSDKSKVIIVGAGIYGMSTALWMLEEGGYDVTILDRAETLPAPDAASCDLNKVTTAPITSSGLGNLVIATNDLRTPTADLLYPASAALRLCSSPPEQHSHKPLTRADHSRRRLRRPIPRSACCRRGGPLASGVIALAHPTMPGGQKFVSSAYTNCLSMGISAQLVTSSSDIRAKFPGEVRTGSFGDRVGYANPKGGWAEAGRATLVGLERVQKLGGKVLPGKEVVGMIKQGREVRGVRVKGGEEIRGDLVVVCAGAWTPGLFALPEVKIKLPKIEATGQSLAILQLTPEEQVKYAQVPVIFNLDDGWYIFPPNADGLVKMAIHAPGYTNPIPLSSSGGEDDIVSVPRTKLTPGAEDGMIPREMLARLRRGLAEVYPELQDREYVQTRLCWYCDTHTGDWLIDYHPDFDNLVVATGDSGHAFKYAPIIGREILRIIKREPIPEVGAKWSFGDRPTDDTGADHRDGVRQVLRVEDLARAEDLKVPVGITVAA</sequence>
<name>A0A427YCS2_9TREE</name>
<feature type="domain" description="FAD dependent oxidoreductase" evidence="7">
    <location>
        <begin position="6"/>
        <end position="431"/>
    </location>
</feature>
<dbReference type="SUPFAM" id="SSF51905">
    <property type="entry name" value="FAD/NAD(P)-binding domain"/>
    <property type="match status" value="1"/>
</dbReference>
<feature type="transmembrane region" description="Helical" evidence="6">
    <location>
        <begin position="7"/>
        <end position="24"/>
    </location>
</feature>
<evidence type="ECO:0000256" key="5">
    <source>
        <dbReference type="ARBA" id="ARBA00023002"/>
    </source>
</evidence>
<protein>
    <recommendedName>
        <fullName evidence="7">FAD dependent oxidoreductase domain-containing protein</fullName>
    </recommendedName>
</protein>
<keyword evidence="5" id="KW-0560">Oxidoreductase</keyword>
<keyword evidence="9" id="KW-1185">Reference proteome</keyword>
<dbReference type="GO" id="GO:0050031">
    <property type="term" value="F:L-pipecolate oxidase activity"/>
    <property type="evidence" value="ECO:0007669"/>
    <property type="project" value="TreeGrafter"/>
</dbReference>
<gene>
    <name evidence="8" type="ORF">EHS25_002550</name>
</gene>
<dbReference type="Gene3D" id="3.50.50.60">
    <property type="entry name" value="FAD/NAD(P)-binding domain"/>
    <property type="match status" value="1"/>
</dbReference>
<dbReference type="Proteomes" id="UP000279259">
    <property type="component" value="Unassembled WGS sequence"/>
</dbReference>
<keyword evidence="6" id="KW-0812">Transmembrane</keyword>
<comment type="similarity">
    <text evidence="2">Belongs to the MSOX/MTOX family.</text>
</comment>
<evidence type="ECO:0000256" key="1">
    <source>
        <dbReference type="ARBA" id="ARBA00001974"/>
    </source>
</evidence>
<keyword evidence="4" id="KW-0274">FAD</keyword>
<evidence type="ECO:0000256" key="3">
    <source>
        <dbReference type="ARBA" id="ARBA00022630"/>
    </source>
</evidence>
<evidence type="ECO:0000256" key="6">
    <source>
        <dbReference type="SAM" id="Phobius"/>
    </source>
</evidence>
<proteinExistence type="inferred from homology"/>
<dbReference type="Gene3D" id="3.30.9.10">
    <property type="entry name" value="D-Amino Acid Oxidase, subunit A, domain 2"/>
    <property type="match status" value="1"/>
</dbReference>
<dbReference type="STRING" id="1890683.A0A427YCS2"/>
<evidence type="ECO:0000313" key="9">
    <source>
        <dbReference type="Proteomes" id="UP000279259"/>
    </source>
</evidence>
<evidence type="ECO:0000256" key="2">
    <source>
        <dbReference type="ARBA" id="ARBA00010989"/>
    </source>
</evidence>
<keyword evidence="6" id="KW-1133">Transmembrane helix</keyword>
<comment type="caution">
    <text evidence="8">The sequence shown here is derived from an EMBL/GenBank/DDBJ whole genome shotgun (WGS) entry which is preliminary data.</text>
</comment>
<evidence type="ECO:0000256" key="4">
    <source>
        <dbReference type="ARBA" id="ARBA00022827"/>
    </source>
</evidence>
<dbReference type="PANTHER" id="PTHR10961">
    <property type="entry name" value="PEROXISOMAL SARCOSINE OXIDASE"/>
    <property type="match status" value="1"/>
</dbReference>
<dbReference type="PANTHER" id="PTHR10961:SF46">
    <property type="entry name" value="PEROXISOMAL SARCOSINE OXIDASE"/>
    <property type="match status" value="1"/>
</dbReference>
<comment type="cofactor">
    <cofactor evidence="1">
        <name>FAD</name>
        <dbReference type="ChEBI" id="CHEBI:57692"/>
    </cofactor>
</comment>
<evidence type="ECO:0000259" key="7">
    <source>
        <dbReference type="Pfam" id="PF01266"/>
    </source>
</evidence>
<dbReference type="OrthoDB" id="2219495at2759"/>
<dbReference type="InterPro" id="IPR006076">
    <property type="entry name" value="FAD-dep_OxRdtase"/>
</dbReference>
<reference evidence="8 9" key="1">
    <citation type="submission" date="2018-11" db="EMBL/GenBank/DDBJ databases">
        <title>Genome sequence of Saitozyma podzolica DSM 27192.</title>
        <authorList>
            <person name="Aliyu H."/>
            <person name="Gorte O."/>
            <person name="Ochsenreither K."/>
        </authorList>
    </citation>
    <scope>NUCLEOTIDE SEQUENCE [LARGE SCALE GENOMIC DNA]</scope>
    <source>
        <strain evidence="8 9">DSM 27192</strain>
    </source>
</reference>
<dbReference type="GO" id="GO:0004657">
    <property type="term" value="F:proline dehydrogenase activity"/>
    <property type="evidence" value="ECO:0007669"/>
    <property type="project" value="TreeGrafter"/>
</dbReference>
<dbReference type="AlphaFoldDB" id="A0A427YCS2"/>
<keyword evidence="3" id="KW-0285">Flavoprotein</keyword>
<dbReference type="EMBL" id="RSCD01000015">
    <property type="protein sequence ID" value="RSH88888.1"/>
    <property type="molecule type" value="Genomic_DNA"/>
</dbReference>
<dbReference type="InterPro" id="IPR045170">
    <property type="entry name" value="MTOX"/>
</dbReference>
<accession>A0A427YCS2</accession>
<dbReference type="GO" id="GO:0008115">
    <property type="term" value="F:sarcosine oxidase activity"/>
    <property type="evidence" value="ECO:0007669"/>
    <property type="project" value="TreeGrafter"/>
</dbReference>
<keyword evidence="6" id="KW-0472">Membrane</keyword>
<dbReference type="Pfam" id="PF01266">
    <property type="entry name" value="DAO"/>
    <property type="match status" value="1"/>
</dbReference>